<feature type="transmembrane region" description="Helical" evidence="1">
    <location>
        <begin position="7"/>
        <end position="24"/>
    </location>
</feature>
<proteinExistence type="predicted"/>
<sequence length="311" mass="36244">MRYIIDKYTTFYVFFRYFYVYFICQMRKTVRLYDILFCHLALMKNILKFMKPKKSMDTNKECTGLKCFPKGIRCAMIIVSLGLLFFIMMFQKEFIEANCDTNIGMKLAMLSVAAIYPVAMSVFYLQNNWKLMKANGKCGFFSYATCIIPYVLIFGFIMIQAAIQCIKKDYNKCSGMFQSCLLPATVLCFLYSICDFEFDSIRYVYADVFDLITDIAVLLILITFMLWHMYINNIIEHSQNMYCVLYPVGLLMIIKAIKECFSSPRDLDFKKDSWLMNLFILAVTIGTVVMVCVKMIVILNRNNASNHQSSN</sequence>
<gene>
    <name evidence="2" type="ORF">M896_060060</name>
</gene>
<keyword evidence="3" id="KW-1185">Reference proteome</keyword>
<dbReference type="InParanoid" id="A0A0B2UJI1"/>
<feature type="transmembrane region" description="Helical" evidence="1">
    <location>
        <begin position="71"/>
        <end position="91"/>
    </location>
</feature>
<evidence type="ECO:0000256" key="1">
    <source>
        <dbReference type="SAM" id="Phobius"/>
    </source>
</evidence>
<keyword evidence="1" id="KW-0472">Membrane</keyword>
<dbReference type="RefSeq" id="XP_014563550.1">
    <property type="nucleotide sequence ID" value="XM_014708064.1"/>
</dbReference>
<feature type="transmembrane region" description="Helical" evidence="1">
    <location>
        <begin position="103"/>
        <end position="126"/>
    </location>
</feature>
<evidence type="ECO:0000313" key="3">
    <source>
        <dbReference type="Proteomes" id="UP000031056"/>
    </source>
</evidence>
<dbReference type="Proteomes" id="UP000031056">
    <property type="component" value="Unassembled WGS sequence"/>
</dbReference>
<comment type="caution">
    <text evidence="2">The sequence shown here is derived from an EMBL/GenBank/DDBJ whole genome shotgun (WGS) entry which is preliminary data.</text>
</comment>
<reference evidence="2 3" key="1">
    <citation type="journal article" date="2014" name="MBio">
        <title>The Ordospora colligata genome; evolution of extreme reduction in microsporidia and host-to-parasite horizontal gene transfer.</title>
        <authorList>
            <person name="Pombert J.-F."/>
            <person name="Haag K.L."/>
            <person name="Beidas S."/>
            <person name="Ebert D."/>
            <person name="Keeling P.J."/>
        </authorList>
    </citation>
    <scope>NUCLEOTIDE SEQUENCE [LARGE SCALE GENOMIC DNA]</scope>
    <source>
        <strain evidence="2 3">OC4</strain>
    </source>
</reference>
<keyword evidence="1" id="KW-1133">Transmembrane helix</keyword>
<feature type="transmembrane region" description="Helical" evidence="1">
    <location>
        <begin position="138"/>
        <end position="163"/>
    </location>
</feature>
<keyword evidence="1" id="KW-0812">Transmembrane</keyword>
<protein>
    <submittedName>
        <fullName evidence="2">Uncharacterized protein</fullName>
    </submittedName>
</protein>
<organism evidence="2 3">
    <name type="scientific">Ordospora colligata OC4</name>
    <dbReference type="NCBI Taxonomy" id="1354746"/>
    <lineage>
        <taxon>Eukaryota</taxon>
        <taxon>Fungi</taxon>
        <taxon>Fungi incertae sedis</taxon>
        <taxon>Microsporidia</taxon>
        <taxon>Ordosporidae</taxon>
        <taxon>Ordospora</taxon>
    </lineage>
</organism>
<dbReference type="VEuPathDB" id="MicrosporidiaDB:M896_060060"/>
<accession>A0A0B2UJI1</accession>
<dbReference type="EMBL" id="JOKQ01000006">
    <property type="protein sequence ID" value="KHN69508.1"/>
    <property type="molecule type" value="Genomic_DNA"/>
</dbReference>
<evidence type="ECO:0000313" key="2">
    <source>
        <dbReference type="EMBL" id="KHN69508.1"/>
    </source>
</evidence>
<dbReference type="GeneID" id="26261877"/>
<dbReference type="AlphaFoldDB" id="A0A0B2UJI1"/>
<feature type="transmembrane region" description="Helical" evidence="1">
    <location>
        <begin position="239"/>
        <end position="257"/>
    </location>
</feature>
<name>A0A0B2UJI1_9MICR</name>
<feature type="transmembrane region" description="Helical" evidence="1">
    <location>
        <begin position="208"/>
        <end position="227"/>
    </location>
</feature>
<dbReference type="HOGENOM" id="CLU_894579_0_0_1"/>
<feature type="transmembrane region" description="Helical" evidence="1">
    <location>
        <begin position="278"/>
        <end position="299"/>
    </location>
</feature>
<feature type="transmembrane region" description="Helical" evidence="1">
    <location>
        <begin position="175"/>
        <end position="196"/>
    </location>
</feature>